<evidence type="ECO:0000313" key="3">
    <source>
        <dbReference type="EMBL" id="KAJ7193036.1"/>
    </source>
</evidence>
<keyword evidence="4" id="KW-1185">Reference proteome</keyword>
<comment type="caution">
    <text evidence="3">The sequence shown here is derived from an EMBL/GenBank/DDBJ whole genome shotgun (WGS) entry which is preliminary data.</text>
</comment>
<keyword evidence="1" id="KW-0560">Oxidoreductase</keyword>
<protein>
    <submittedName>
        <fullName evidence="3">NADP-dependent oxidoreductase domain-containing protein</fullName>
    </submittedName>
</protein>
<dbReference type="Proteomes" id="UP001219525">
    <property type="component" value="Unassembled WGS sequence"/>
</dbReference>
<dbReference type="PANTHER" id="PTHR43625:SF40">
    <property type="entry name" value="ALDO-KETO REDUCTASE YAKC [NADP(+)]"/>
    <property type="match status" value="1"/>
</dbReference>
<proteinExistence type="predicted"/>
<organism evidence="3 4">
    <name type="scientific">Mycena pura</name>
    <dbReference type="NCBI Taxonomy" id="153505"/>
    <lineage>
        <taxon>Eukaryota</taxon>
        <taxon>Fungi</taxon>
        <taxon>Dikarya</taxon>
        <taxon>Basidiomycota</taxon>
        <taxon>Agaricomycotina</taxon>
        <taxon>Agaricomycetes</taxon>
        <taxon>Agaricomycetidae</taxon>
        <taxon>Agaricales</taxon>
        <taxon>Marasmiineae</taxon>
        <taxon>Mycenaceae</taxon>
        <taxon>Mycena</taxon>
    </lineage>
</organism>
<dbReference type="InterPro" id="IPR023210">
    <property type="entry name" value="NADP_OxRdtase_dom"/>
</dbReference>
<sequence>MTNKPYRLPQHHTGCHNVHTMSPTRKIGNSTFPAIGFGAMGLSTGYGAVDSDEERLKVLDAAHAVGCTFWDTADVYGDSEDLVGKWFKRTGKRSDIFLATKFGFTPDLTIDGTPAHVRAAAASSLKRLGVNTIDLFYLHRADKNTPIEITVGAMAELVKEGKVKHLGLSEVSAATLRRAHAVHPIAAVQVEYSPFTLDIEDPKINLRNTARELGVKIVAYSPLGRGLLTGQYKSPDDFEPDDFRRTIARYSVANFPNILALAAGLKTIGAKHGATAGQVALAWLLAQGDDVIPIPGTKKFKYLAENIGAGNLTLSPADLQVVRDVAATADAAHGDRYPSSIMGLLFCETPPLHG</sequence>
<dbReference type="Pfam" id="PF00248">
    <property type="entry name" value="Aldo_ket_red"/>
    <property type="match status" value="1"/>
</dbReference>
<dbReference type="Gene3D" id="3.20.20.100">
    <property type="entry name" value="NADP-dependent oxidoreductase domain"/>
    <property type="match status" value="1"/>
</dbReference>
<evidence type="ECO:0000259" key="2">
    <source>
        <dbReference type="Pfam" id="PF00248"/>
    </source>
</evidence>
<dbReference type="SUPFAM" id="SSF51430">
    <property type="entry name" value="NAD(P)-linked oxidoreductase"/>
    <property type="match status" value="1"/>
</dbReference>
<accession>A0AAD6Y242</accession>
<dbReference type="InterPro" id="IPR036812">
    <property type="entry name" value="NAD(P)_OxRdtase_dom_sf"/>
</dbReference>
<dbReference type="InterPro" id="IPR050791">
    <property type="entry name" value="Aldo-Keto_reductase"/>
</dbReference>
<dbReference type="EMBL" id="JARJCW010000112">
    <property type="protein sequence ID" value="KAJ7193036.1"/>
    <property type="molecule type" value="Genomic_DNA"/>
</dbReference>
<name>A0AAD6Y242_9AGAR</name>
<gene>
    <name evidence="3" type="ORF">GGX14DRAFT_479034</name>
</gene>
<dbReference type="GO" id="GO:0016491">
    <property type="term" value="F:oxidoreductase activity"/>
    <property type="evidence" value="ECO:0007669"/>
    <property type="project" value="UniProtKB-KW"/>
</dbReference>
<feature type="domain" description="NADP-dependent oxidoreductase" evidence="2">
    <location>
        <begin position="34"/>
        <end position="324"/>
    </location>
</feature>
<dbReference type="PANTHER" id="PTHR43625">
    <property type="entry name" value="AFLATOXIN B1 ALDEHYDE REDUCTASE"/>
    <property type="match status" value="1"/>
</dbReference>
<dbReference type="AlphaFoldDB" id="A0AAD6Y242"/>
<reference evidence="3" key="1">
    <citation type="submission" date="2023-03" db="EMBL/GenBank/DDBJ databases">
        <title>Massive genome expansion in bonnet fungi (Mycena s.s.) driven by repeated elements and novel gene families across ecological guilds.</title>
        <authorList>
            <consortium name="Lawrence Berkeley National Laboratory"/>
            <person name="Harder C.B."/>
            <person name="Miyauchi S."/>
            <person name="Viragh M."/>
            <person name="Kuo A."/>
            <person name="Thoen E."/>
            <person name="Andreopoulos B."/>
            <person name="Lu D."/>
            <person name="Skrede I."/>
            <person name="Drula E."/>
            <person name="Henrissat B."/>
            <person name="Morin E."/>
            <person name="Kohler A."/>
            <person name="Barry K."/>
            <person name="LaButti K."/>
            <person name="Morin E."/>
            <person name="Salamov A."/>
            <person name="Lipzen A."/>
            <person name="Mereny Z."/>
            <person name="Hegedus B."/>
            <person name="Baldrian P."/>
            <person name="Stursova M."/>
            <person name="Weitz H."/>
            <person name="Taylor A."/>
            <person name="Grigoriev I.V."/>
            <person name="Nagy L.G."/>
            <person name="Martin F."/>
            <person name="Kauserud H."/>
        </authorList>
    </citation>
    <scope>NUCLEOTIDE SEQUENCE</scope>
    <source>
        <strain evidence="3">9144</strain>
    </source>
</reference>
<dbReference type="GO" id="GO:0005737">
    <property type="term" value="C:cytoplasm"/>
    <property type="evidence" value="ECO:0007669"/>
    <property type="project" value="TreeGrafter"/>
</dbReference>
<evidence type="ECO:0000313" key="4">
    <source>
        <dbReference type="Proteomes" id="UP001219525"/>
    </source>
</evidence>
<evidence type="ECO:0000256" key="1">
    <source>
        <dbReference type="ARBA" id="ARBA00023002"/>
    </source>
</evidence>